<evidence type="ECO:0000256" key="4">
    <source>
        <dbReference type="ARBA" id="ARBA00012682"/>
    </source>
</evidence>
<dbReference type="EC" id="1.15.1.1" evidence="4"/>
<dbReference type="InterPro" id="IPR001424">
    <property type="entry name" value="SOD_Cu_Zn_dom"/>
</dbReference>
<dbReference type="Gene3D" id="2.60.40.200">
    <property type="entry name" value="Superoxide dismutase, copper/zinc binding domain"/>
    <property type="match status" value="1"/>
</dbReference>
<organism evidence="14">
    <name type="scientific">Phaedon cochleariae</name>
    <name type="common">Mustard beetle</name>
    <dbReference type="NCBI Taxonomy" id="80249"/>
    <lineage>
        <taxon>Eukaryota</taxon>
        <taxon>Metazoa</taxon>
        <taxon>Ecdysozoa</taxon>
        <taxon>Arthropoda</taxon>
        <taxon>Hexapoda</taxon>
        <taxon>Insecta</taxon>
        <taxon>Pterygota</taxon>
        <taxon>Neoptera</taxon>
        <taxon>Endopterygota</taxon>
        <taxon>Coleoptera</taxon>
        <taxon>Polyphaga</taxon>
        <taxon>Cucujiformia</taxon>
        <taxon>Chrysomeloidea</taxon>
        <taxon>Chrysomelidae</taxon>
        <taxon>Chrysomelinae</taxon>
        <taxon>Chrysomelini</taxon>
        <taxon>Phaedon</taxon>
    </lineage>
</organism>
<reference evidence="14" key="1">
    <citation type="submission" date="2015-07" db="EMBL/GenBank/DDBJ databases">
        <title>A common theme in extracellular fluids of beetles: extracellular superoxide dismutases crucial for balancing ROS in response to microbial challenge.</title>
        <authorList>
            <person name="Gretscher R.R."/>
            <person name="Sreicher P.E."/>
            <person name="Strauss A.S."/>
            <person name="Wielsch N."/>
            <person name="Stock M."/>
            <person name="Wang D."/>
            <person name="Boland W."/>
            <person name="Burse A."/>
        </authorList>
    </citation>
    <scope>NUCLEOTIDE SEQUENCE</scope>
</reference>
<sequence>MLTFVPKQTVVPSLLVLWCISFEGVDNAALQAIGVKNSLYDIPGLGERPLMIKAYPAVENYQSDLYEVYAEPYTYDLRAQAAIVVLQGEGENDVKGEIMFVQQHPPIGPVLIRGNITGLPAGRHGFHIHQSGDLRQGCDKLGGHFNPYLLRHGAPTDPIRHAGDLGNVEAGEDGKAEIRIVDPLVSLSGGPRGVVGRALVVTAEVDDLGRGGTADSLTNGQAGKALACGIIAYIR</sequence>
<comment type="cofactor">
    <cofactor evidence="2">
        <name>Zn(2+)</name>
        <dbReference type="ChEBI" id="CHEBI:29105"/>
    </cofactor>
</comment>
<feature type="domain" description="Superoxide dismutase copper/zinc binding" evidence="13">
    <location>
        <begin position="94"/>
        <end position="231"/>
    </location>
</feature>
<feature type="chain" id="PRO_5006832788" description="superoxide dismutase" evidence="12">
    <location>
        <begin position="28"/>
        <end position="235"/>
    </location>
</feature>
<evidence type="ECO:0000256" key="7">
    <source>
        <dbReference type="ARBA" id="ARBA00022862"/>
    </source>
</evidence>
<evidence type="ECO:0000256" key="10">
    <source>
        <dbReference type="ARBA" id="ARBA00023157"/>
    </source>
</evidence>
<evidence type="ECO:0000256" key="1">
    <source>
        <dbReference type="ARBA" id="ARBA00001935"/>
    </source>
</evidence>
<dbReference type="CDD" id="cd00305">
    <property type="entry name" value="Cu-Zn_Superoxide_Dismutase"/>
    <property type="match status" value="1"/>
</dbReference>
<dbReference type="FunFam" id="2.60.40.200:FF:000013">
    <property type="entry name" value="Superoxide dismutase [Cu-Zn]"/>
    <property type="match status" value="1"/>
</dbReference>
<dbReference type="OrthoDB" id="2015551at2759"/>
<dbReference type="SUPFAM" id="SSF49329">
    <property type="entry name" value="Cu,Zn superoxide dismutase-like"/>
    <property type="match status" value="1"/>
</dbReference>
<dbReference type="GO" id="GO:0004784">
    <property type="term" value="F:superoxide dismutase activity"/>
    <property type="evidence" value="ECO:0007669"/>
    <property type="project" value="UniProtKB-EC"/>
</dbReference>
<dbReference type="PANTHER" id="PTHR10003">
    <property type="entry name" value="SUPEROXIDE DISMUTASE CU-ZN -RELATED"/>
    <property type="match status" value="1"/>
</dbReference>
<dbReference type="InterPro" id="IPR024134">
    <property type="entry name" value="SOD_Cu/Zn_/chaperone"/>
</dbReference>
<keyword evidence="6" id="KW-0862">Zinc</keyword>
<name>A0A0U2UW08_PHACE</name>
<keyword evidence="5" id="KW-0479">Metal-binding</keyword>
<evidence type="ECO:0000259" key="13">
    <source>
        <dbReference type="Pfam" id="PF00080"/>
    </source>
</evidence>
<dbReference type="AlphaFoldDB" id="A0A0U2UW08"/>
<evidence type="ECO:0000256" key="11">
    <source>
        <dbReference type="ARBA" id="ARBA00049204"/>
    </source>
</evidence>
<keyword evidence="12" id="KW-0732">Signal</keyword>
<evidence type="ECO:0000256" key="9">
    <source>
        <dbReference type="ARBA" id="ARBA00023008"/>
    </source>
</evidence>
<keyword evidence="10" id="KW-1015">Disulfide bond</keyword>
<accession>A0A0U2UW08</accession>
<proteinExistence type="evidence at transcript level"/>
<dbReference type="PRINTS" id="PR00068">
    <property type="entry name" value="CUZNDISMTASE"/>
</dbReference>
<dbReference type="InterPro" id="IPR036423">
    <property type="entry name" value="SOD-like_Cu/Zn_dom_sf"/>
</dbReference>
<evidence type="ECO:0000256" key="6">
    <source>
        <dbReference type="ARBA" id="ARBA00022833"/>
    </source>
</evidence>
<comment type="catalytic activity">
    <reaction evidence="11">
        <text>2 superoxide + 2 H(+) = H2O2 + O2</text>
        <dbReference type="Rhea" id="RHEA:20696"/>
        <dbReference type="ChEBI" id="CHEBI:15378"/>
        <dbReference type="ChEBI" id="CHEBI:15379"/>
        <dbReference type="ChEBI" id="CHEBI:16240"/>
        <dbReference type="ChEBI" id="CHEBI:18421"/>
        <dbReference type="EC" id="1.15.1.1"/>
    </reaction>
</comment>
<comment type="cofactor">
    <cofactor evidence="1">
        <name>Cu cation</name>
        <dbReference type="ChEBI" id="CHEBI:23378"/>
    </cofactor>
</comment>
<dbReference type="GO" id="GO:0005507">
    <property type="term" value="F:copper ion binding"/>
    <property type="evidence" value="ECO:0007669"/>
    <property type="project" value="InterPro"/>
</dbReference>
<dbReference type="EMBL" id="KT270585">
    <property type="protein sequence ID" value="ALR99799.1"/>
    <property type="molecule type" value="mRNA"/>
</dbReference>
<keyword evidence="7" id="KW-0049">Antioxidant</keyword>
<dbReference type="Pfam" id="PF00080">
    <property type="entry name" value="Sod_Cu"/>
    <property type="match status" value="1"/>
</dbReference>
<evidence type="ECO:0000256" key="12">
    <source>
        <dbReference type="SAM" id="SignalP"/>
    </source>
</evidence>
<keyword evidence="8" id="KW-0560">Oxidoreductase</keyword>
<protein>
    <recommendedName>
        <fullName evidence="4">superoxide dismutase</fullName>
        <ecNumber evidence="4">1.15.1.1</ecNumber>
    </recommendedName>
</protein>
<keyword evidence="9" id="KW-0186">Copper</keyword>
<evidence type="ECO:0000313" key="14">
    <source>
        <dbReference type="EMBL" id="ALR99799.1"/>
    </source>
</evidence>
<gene>
    <name evidence="14" type="primary">SOD04</name>
</gene>
<feature type="signal peptide" evidence="12">
    <location>
        <begin position="1"/>
        <end position="27"/>
    </location>
</feature>
<evidence type="ECO:0000256" key="2">
    <source>
        <dbReference type="ARBA" id="ARBA00001947"/>
    </source>
</evidence>
<evidence type="ECO:0000256" key="8">
    <source>
        <dbReference type="ARBA" id="ARBA00023002"/>
    </source>
</evidence>
<evidence type="ECO:0000256" key="5">
    <source>
        <dbReference type="ARBA" id="ARBA00022723"/>
    </source>
</evidence>
<comment type="similarity">
    <text evidence="3">Belongs to the Cu-Zn superoxide dismutase family.</text>
</comment>
<evidence type="ECO:0000256" key="3">
    <source>
        <dbReference type="ARBA" id="ARBA00010457"/>
    </source>
</evidence>